<comment type="caution">
    <text evidence="1">The sequence shown here is derived from an EMBL/GenBank/DDBJ whole genome shotgun (WGS) entry which is preliminary data.</text>
</comment>
<dbReference type="EMBL" id="BMAV01014064">
    <property type="protein sequence ID" value="GFY62107.1"/>
    <property type="molecule type" value="Genomic_DNA"/>
</dbReference>
<protein>
    <submittedName>
        <fullName evidence="1">Uncharacterized protein</fullName>
    </submittedName>
</protein>
<evidence type="ECO:0000313" key="1">
    <source>
        <dbReference type="EMBL" id="GFY62107.1"/>
    </source>
</evidence>
<keyword evidence="2" id="KW-1185">Reference proteome</keyword>
<sequence length="172" mass="20246">MNVLQSLESLALIKVAISIYHSSEFSEVQEKFRSPYGFLDLMKPKELFRETIPNFVLPFKHREKLLDIIQPIIMDIETWNVQKKKFGVRKQLDVCLTSSATIDRIATAKKFVRSEDHNVVERFALVCHFWMTDDVLKMWNKASVDERIHIDMELLLPKDEYHWILGSLHGRT</sequence>
<dbReference type="Proteomes" id="UP000886998">
    <property type="component" value="Unassembled WGS sequence"/>
</dbReference>
<organism evidence="1 2">
    <name type="scientific">Trichonephila inaurata madagascariensis</name>
    <dbReference type="NCBI Taxonomy" id="2747483"/>
    <lineage>
        <taxon>Eukaryota</taxon>
        <taxon>Metazoa</taxon>
        <taxon>Ecdysozoa</taxon>
        <taxon>Arthropoda</taxon>
        <taxon>Chelicerata</taxon>
        <taxon>Arachnida</taxon>
        <taxon>Araneae</taxon>
        <taxon>Araneomorphae</taxon>
        <taxon>Entelegynae</taxon>
        <taxon>Araneoidea</taxon>
        <taxon>Nephilidae</taxon>
        <taxon>Trichonephila</taxon>
        <taxon>Trichonephila inaurata</taxon>
    </lineage>
</organism>
<accession>A0A8X7CEL1</accession>
<reference evidence="1" key="1">
    <citation type="submission" date="2020-08" db="EMBL/GenBank/DDBJ databases">
        <title>Multicomponent nature underlies the extraordinary mechanical properties of spider dragline silk.</title>
        <authorList>
            <person name="Kono N."/>
            <person name="Nakamura H."/>
            <person name="Mori M."/>
            <person name="Yoshida Y."/>
            <person name="Ohtoshi R."/>
            <person name="Malay A.D."/>
            <person name="Moran D.A.P."/>
            <person name="Tomita M."/>
            <person name="Numata K."/>
            <person name="Arakawa K."/>
        </authorList>
    </citation>
    <scope>NUCLEOTIDE SEQUENCE</scope>
</reference>
<gene>
    <name evidence="1" type="ORF">TNIN_14521</name>
</gene>
<name>A0A8X7CEL1_9ARAC</name>
<evidence type="ECO:0000313" key="2">
    <source>
        <dbReference type="Proteomes" id="UP000886998"/>
    </source>
</evidence>
<dbReference type="AlphaFoldDB" id="A0A8X7CEL1"/>
<proteinExistence type="predicted"/>